<evidence type="ECO:0000256" key="8">
    <source>
        <dbReference type="ARBA" id="ARBA00023264"/>
    </source>
</evidence>
<evidence type="ECO:0000256" key="3">
    <source>
        <dbReference type="ARBA" id="ARBA00022679"/>
    </source>
</evidence>
<evidence type="ECO:0000256" key="5">
    <source>
        <dbReference type="ARBA" id="ARBA00022777"/>
    </source>
</evidence>
<keyword evidence="6" id="KW-0067">ATP-binding</keyword>
<comment type="similarity">
    <text evidence="2">Belongs to the diacylglycerol/lipid kinase family.</text>
</comment>
<sequence length="311" mass="35278">MDKTIQIICHYAAGNGYAEKQLEKVTKELHRLQLAYIIHRTNYATHASSITQKIIEQFDETHPHIIVIGGDGTLHQVVNTLYQNHFQIPITYIAGGTGNDFHRTWLKDKSIEQLIQQIAFNAPATEIPMIRYQLDDEEKSHLILNNMGFGFDGLINYYVQKQRHSAAAKWLQKFRLNYISAIFPSLRSIPHFSVKGTLDGKPFQFDQVNIATIINSPYNGGGIRISDVAVATNDEINFTLFHDVTLSSALPLIYKVLISKNQRTSPNVTHLKGQHLTLEVLHPVIGQVDGEVLYPQTYTVECHVARYPFNL</sequence>
<dbReference type="GO" id="GO:0005524">
    <property type="term" value="F:ATP binding"/>
    <property type="evidence" value="ECO:0007669"/>
    <property type="project" value="UniProtKB-KW"/>
</dbReference>
<keyword evidence="7" id="KW-0444">Lipid biosynthesis</keyword>
<evidence type="ECO:0000313" key="11">
    <source>
        <dbReference type="Proteomes" id="UP000234384"/>
    </source>
</evidence>
<dbReference type="InterPro" id="IPR016064">
    <property type="entry name" value="NAD/diacylglycerol_kinase_sf"/>
</dbReference>
<accession>A0A2I1K3Z8</accession>
<dbReference type="SUPFAM" id="SSF111331">
    <property type="entry name" value="NAD kinase/diacylglycerol kinase-like"/>
    <property type="match status" value="1"/>
</dbReference>
<keyword evidence="7" id="KW-0443">Lipid metabolism</keyword>
<dbReference type="PANTHER" id="PTHR12358">
    <property type="entry name" value="SPHINGOSINE KINASE"/>
    <property type="match status" value="1"/>
</dbReference>
<reference evidence="10 11" key="1">
    <citation type="submission" date="2017-12" db="EMBL/GenBank/DDBJ databases">
        <title>Phylogenetic diversity of female urinary microbiome.</title>
        <authorList>
            <person name="Thomas-White K."/>
            <person name="Wolfe A.J."/>
        </authorList>
    </citation>
    <scope>NUCLEOTIDE SEQUENCE [LARGE SCALE GENOMIC DNA]</scope>
    <source>
        <strain evidence="10 11">UMB0898</strain>
    </source>
</reference>
<organism evidence="10 11">
    <name type="scientific">Falseniella ignava</name>
    <dbReference type="NCBI Taxonomy" id="137730"/>
    <lineage>
        <taxon>Bacteria</taxon>
        <taxon>Bacillati</taxon>
        <taxon>Bacillota</taxon>
        <taxon>Bacilli</taxon>
        <taxon>Lactobacillales</taxon>
        <taxon>Aerococcaceae</taxon>
        <taxon>Falseniella</taxon>
    </lineage>
</organism>
<evidence type="ECO:0000259" key="9">
    <source>
        <dbReference type="PROSITE" id="PS50146"/>
    </source>
</evidence>
<dbReference type="GO" id="GO:0016301">
    <property type="term" value="F:kinase activity"/>
    <property type="evidence" value="ECO:0007669"/>
    <property type="project" value="UniProtKB-KW"/>
</dbReference>
<dbReference type="Gene3D" id="2.60.200.40">
    <property type="match status" value="1"/>
</dbReference>
<dbReference type="GO" id="GO:0008654">
    <property type="term" value="P:phospholipid biosynthetic process"/>
    <property type="evidence" value="ECO:0007669"/>
    <property type="project" value="UniProtKB-KW"/>
</dbReference>
<evidence type="ECO:0000256" key="7">
    <source>
        <dbReference type="ARBA" id="ARBA00023209"/>
    </source>
</evidence>
<dbReference type="PROSITE" id="PS50146">
    <property type="entry name" value="DAGK"/>
    <property type="match status" value="1"/>
</dbReference>
<dbReference type="Proteomes" id="UP000234384">
    <property type="component" value="Unassembled WGS sequence"/>
</dbReference>
<feature type="domain" description="DAGKc" evidence="9">
    <location>
        <begin position="1"/>
        <end position="138"/>
    </location>
</feature>
<dbReference type="InterPro" id="IPR001206">
    <property type="entry name" value="Diacylglycerol_kinase_cat_dom"/>
</dbReference>
<dbReference type="InterPro" id="IPR017438">
    <property type="entry name" value="ATP-NAD_kinase_N"/>
</dbReference>
<keyword evidence="5" id="KW-0418">Kinase</keyword>
<gene>
    <name evidence="10" type="ORF">CYJ57_01725</name>
</gene>
<keyword evidence="3" id="KW-0808">Transferase</keyword>
<name>A0A2I1K3Z8_9LACT</name>
<evidence type="ECO:0000256" key="1">
    <source>
        <dbReference type="ARBA" id="ARBA00001946"/>
    </source>
</evidence>
<dbReference type="OrthoDB" id="9786026at2"/>
<evidence type="ECO:0000256" key="4">
    <source>
        <dbReference type="ARBA" id="ARBA00022741"/>
    </source>
</evidence>
<dbReference type="InterPro" id="IPR050187">
    <property type="entry name" value="Lipid_Phosphate_FormReg"/>
</dbReference>
<evidence type="ECO:0000256" key="6">
    <source>
        <dbReference type="ARBA" id="ARBA00022840"/>
    </source>
</evidence>
<evidence type="ECO:0000313" key="10">
    <source>
        <dbReference type="EMBL" id="PKY90369.1"/>
    </source>
</evidence>
<keyword evidence="4" id="KW-0547">Nucleotide-binding</keyword>
<comment type="cofactor">
    <cofactor evidence="1">
        <name>Mg(2+)</name>
        <dbReference type="ChEBI" id="CHEBI:18420"/>
    </cofactor>
</comment>
<dbReference type="Gene3D" id="3.40.50.10330">
    <property type="entry name" value="Probable inorganic polyphosphate/atp-NAD kinase, domain 1"/>
    <property type="match status" value="1"/>
</dbReference>
<dbReference type="Pfam" id="PF00781">
    <property type="entry name" value="DAGK_cat"/>
    <property type="match status" value="1"/>
</dbReference>
<dbReference type="Pfam" id="PF19279">
    <property type="entry name" value="YegS_C"/>
    <property type="match status" value="1"/>
</dbReference>
<dbReference type="SMART" id="SM00046">
    <property type="entry name" value="DAGKc"/>
    <property type="match status" value="1"/>
</dbReference>
<keyword evidence="8" id="KW-1208">Phospholipid metabolism</keyword>
<evidence type="ECO:0000256" key="2">
    <source>
        <dbReference type="ARBA" id="ARBA00005983"/>
    </source>
</evidence>
<dbReference type="InterPro" id="IPR045540">
    <property type="entry name" value="YegS/DAGK_C"/>
</dbReference>
<proteinExistence type="inferred from homology"/>
<dbReference type="RefSeq" id="WP_006701106.1">
    <property type="nucleotide sequence ID" value="NZ_PKHE01000003.1"/>
</dbReference>
<dbReference type="PANTHER" id="PTHR12358:SF54">
    <property type="entry name" value="SPHINGOSINE KINASE RELATED PROTEIN"/>
    <property type="match status" value="1"/>
</dbReference>
<dbReference type="AlphaFoldDB" id="A0A2I1K3Z8"/>
<comment type="caution">
    <text evidence="10">The sequence shown here is derived from an EMBL/GenBank/DDBJ whole genome shotgun (WGS) entry which is preliminary data.</text>
</comment>
<protein>
    <recommendedName>
        <fullName evidence="9">DAGKc domain-containing protein</fullName>
    </recommendedName>
</protein>
<keyword evidence="7" id="KW-0594">Phospholipid biosynthesis</keyword>
<dbReference type="EMBL" id="PKHE01000003">
    <property type="protein sequence ID" value="PKY90369.1"/>
    <property type="molecule type" value="Genomic_DNA"/>
</dbReference>